<accession>A0A444UAB8</accession>
<dbReference type="AlphaFoldDB" id="A0A444UAB8"/>
<gene>
    <name evidence="1" type="ORF">EOD39_1549</name>
</gene>
<organism evidence="1 2">
    <name type="scientific">Acipenser ruthenus</name>
    <name type="common">Sterlet sturgeon</name>
    <dbReference type="NCBI Taxonomy" id="7906"/>
    <lineage>
        <taxon>Eukaryota</taxon>
        <taxon>Metazoa</taxon>
        <taxon>Chordata</taxon>
        <taxon>Craniata</taxon>
        <taxon>Vertebrata</taxon>
        <taxon>Euteleostomi</taxon>
        <taxon>Actinopterygii</taxon>
        <taxon>Chondrostei</taxon>
        <taxon>Acipenseriformes</taxon>
        <taxon>Acipenseridae</taxon>
        <taxon>Acipenser</taxon>
    </lineage>
</organism>
<reference evidence="1 2" key="1">
    <citation type="submission" date="2019-01" db="EMBL/GenBank/DDBJ databases">
        <title>Draft Genome and Complete Hox-Cluster Characterization of the Sterlet Sturgeon (Acipenser ruthenus).</title>
        <authorList>
            <person name="Wei Q."/>
        </authorList>
    </citation>
    <scope>NUCLEOTIDE SEQUENCE [LARGE SCALE GENOMIC DNA]</scope>
    <source>
        <strain evidence="1">WHYD16114868_AA</strain>
        <tissue evidence="1">Blood</tissue>
    </source>
</reference>
<comment type="caution">
    <text evidence="1">The sequence shown here is derived from an EMBL/GenBank/DDBJ whole genome shotgun (WGS) entry which is preliminary data.</text>
</comment>
<name>A0A444UAB8_ACIRT</name>
<dbReference type="EMBL" id="SCEB01214950">
    <property type="protein sequence ID" value="RXM32106.1"/>
    <property type="molecule type" value="Genomic_DNA"/>
</dbReference>
<dbReference type="Proteomes" id="UP000289886">
    <property type="component" value="Unassembled WGS sequence"/>
</dbReference>
<evidence type="ECO:0000313" key="2">
    <source>
        <dbReference type="Proteomes" id="UP000289886"/>
    </source>
</evidence>
<proteinExistence type="predicted"/>
<sequence>MLGAADTSPVTEHFNRDGHRADDITQRAILEQNLRFQRGLLSEAEGLDRMQDLSRPWVYYFQLLEMLGLLATPEGVPEEA</sequence>
<keyword evidence="2" id="KW-1185">Reference proteome</keyword>
<protein>
    <submittedName>
        <fullName evidence="1">Uncharacterized protein</fullName>
    </submittedName>
</protein>
<evidence type="ECO:0000313" key="1">
    <source>
        <dbReference type="EMBL" id="RXM32106.1"/>
    </source>
</evidence>